<evidence type="ECO:0000313" key="2">
    <source>
        <dbReference type="Proteomes" id="UP000694380"/>
    </source>
</evidence>
<evidence type="ECO:0000313" key="1">
    <source>
        <dbReference type="Ensembl" id="ENSCPBP00000002203.1"/>
    </source>
</evidence>
<reference evidence="1" key="2">
    <citation type="submission" date="2025-09" db="UniProtKB">
        <authorList>
            <consortium name="Ensembl"/>
        </authorList>
    </citation>
    <scope>IDENTIFICATION</scope>
</reference>
<sequence length="85" mass="9069">MSSHHSFRLYLIVTLTSGMYNKGAKSFIIRTAILGQTKGPSSPVSCLKTVTNIAPVRCPGEDEQNRGGGQCVCLCVCMCVCGRGE</sequence>
<accession>A0A8C3F9X0</accession>
<dbReference type="Proteomes" id="UP000694380">
    <property type="component" value="Unplaced"/>
</dbReference>
<dbReference type="AlphaFoldDB" id="A0A8C3F9X0"/>
<proteinExistence type="predicted"/>
<organism evidence="1 2">
    <name type="scientific">Chrysemys picta bellii</name>
    <name type="common">Western painted turtle</name>
    <name type="synonym">Emys bellii</name>
    <dbReference type="NCBI Taxonomy" id="8478"/>
    <lineage>
        <taxon>Eukaryota</taxon>
        <taxon>Metazoa</taxon>
        <taxon>Chordata</taxon>
        <taxon>Craniata</taxon>
        <taxon>Vertebrata</taxon>
        <taxon>Euteleostomi</taxon>
        <taxon>Archelosauria</taxon>
        <taxon>Testudinata</taxon>
        <taxon>Testudines</taxon>
        <taxon>Cryptodira</taxon>
        <taxon>Durocryptodira</taxon>
        <taxon>Testudinoidea</taxon>
        <taxon>Emydidae</taxon>
        <taxon>Chrysemys</taxon>
    </lineage>
</organism>
<dbReference type="Ensembl" id="ENSCPBT00000002692.1">
    <property type="protein sequence ID" value="ENSCPBP00000002203.1"/>
    <property type="gene ID" value="ENSCPBG00000001779.1"/>
</dbReference>
<reference evidence="1" key="1">
    <citation type="submission" date="2025-08" db="UniProtKB">
        <authorList>
            <consortium name="Ensembl"/>
        </authorList>
    </citation>
    <scope>IDENTIFICATION</scope>
</reference>
<keyword evidence="2" id="KW-1185">Reference proteome</keyword>
<name>A0A8C3F9X0_CHRPI</name>
<protein>
    <submittedName>
        <fullName evidence="1">Uncharacterized protein</fullName>
    </submittedName>
</protein>